<dbReference type="EMBL" id="VAUA01000015">
    <property type="protein sequence ID" value="TLP55477.1"/>
    <property type="molecule type" value="Genomic_DNA"/>
</dbReference>
<dbReference type="CDD" id="cd00254">
    <property type="entry name" value="LT-like"/>
    <property type="match status" value="1"/>
</dbReference>
<dbReference type="InterPro" id="IPR008258">
    <property type="entry name" value="Transglycosylase_SLT_dom_1"/>
</dbReference>
<organism evidence="4 5">
    <name type="scientific">Parasedimentitalea maritima</name>
    <dbReference type="NCBI Taxonomy" id="2578117"/>
    <lineage>
        <taxon>Bacteria</taxon>
        <taxon>Pseudomonadati</taxon>
        <taxon>Pseudomonadota</taxon>
        <taxon>Alphaproteobacteria</taxon>
        <taxon>Rhodobacterales</taxon>
        <taxon>Paracoccaceae</taxon>
        <taxon>Parasedimentitalea</taxon>
    </lineage>
</organism>
<dbReference type="SUPFAM" id="SSF53955">
    <property type="entry name" value="Lysozyme-like"/>
    <property type="match status" value="1"/>
</dbReference>
<protein>
    <submittedName>
        <fullName evidence="4">Lytic transglycosylase domain-containing protein</fullName>
    </submittedName>
</protein>
<keyword evidence="5" id="KW-1185">Reference proteome</keyword>
<proteinExistence type="inferred from homology"/>
<gene>
    <name evidence="4" type="ORF">FEE96_22405</name>
</gene>
<reference evidence="4 5" key="1">
    <citation type="submission" date="2019-05" db="EMBL/GenBank/DDBJ databases">
        <title>Draft genome sequence of Pelagicola sp. DSW4-44.</title>
        <authorList>
            <person name="Oh J."/>
        </authorList>
    </citation>
    <scope>NUCLEOTIDE SEQUENCE [LARGE SCALE GENOMIC DNA]</scope>
    <source>
        <strain evidence="4 5">DSW4-44</strain>
    </source>
</reference>
<comment type="caution">
    <text evidence="4">The sequence shown here is derived from an EMBL/GenBank/DDBJ whole genome shotgun (WGS) entry which is preliminary data.</text>
</comment>
<evidence type="ECO:0000313" key="4">
    <source>
        <dbReference type="EMBL" id="TLP55477.1"/>
    </source>
</evidence>
<feature type="domain" description="Transglycosylase SLT" evidence="3">
    <location>
        <begin position="79"/>
        <end position="174"/>
    </location>
</feature>
<evidence type="ECO:0000259" key="3">
    <source>
        <dbReference type="Pfam" id="PF01464"/>
    </source>
</evidence>
<dbReference type="InterPro" id="IPR023346">
    <property type="entry name" value="Lysozyme-like_dom_sf"/>
</dbReference>
<dbReference type="Pfam" id="PF01464">
    <property type="entry name" value="SLT"/>
    <property type="match status" value="1"/>
</dbReference>
<dbReference type="PANTHER" id="PTHR37423">
    <property type="entry name" value="SOLUBLE LYTIC MUREIN TRANSGLYCOSYLASE-RELATED"/>
    <property type="match status" value="1"/>
</dbReference>
<evidence type="ECO:0000256" key="1">
    <source>
        <dbReference type="ARBA" id="ARBA00007734"/>
    </source>
</evidence>
<accession>A0ABY2UNV1</accession>
<sequence length="211" mass="22583">MFHKDGSASASGWTFHGDPPAHIELIGFSRTIPPGNAQIARSPAPVSQARAEILSAVRNTAARHQSNRALAAVGLSSSEWHQLFRSLIQAESAFNPNALSPKGAVGLGQLMPGTAKQLGVDPYDMHQNLDGSARYLLAQLSTFGSIELALAAYNAGPHRIEQYGGVPPFRETRNYITRINQLSNGMVTRRVLAASAETSSKPRTQTAVVLD</sequence>
<dbReference type="PANTHER" id="PTHR37423:SF2">
    <property type="entry name" value="MEMBRANE-BOUND LYTIC MUREIN TRANSGLYCOSYLASE C"/>
    <property type="match status" value="1"/>
</dbReference>
<evidence type="ECO:0000313" key="5">
    <source>
        <dbReference type="Proteomes" id="UP000305041"/>
    </source>
</evidence>
<comment type="similarity">
    <text evidence="1">Belongs to the transglycosylase Slt family.</text>
</comment>
<comment type="similarity">
    <text evidence="2">Belongs to the virb1 family.</text>
</comment>
<dbReference type="Proteomes" id="UP000305041">
    <property type="component" value="Unassembled WGS sequence"/>
</dbReference>
<name>A0ABY2UNV1_9RHOB</name>
<evidence type="ECO:0000256" key="2">
    <source>
        <dbReference type="ARBA" id="ARBA00009387"/>
    </source>
</evidence>
<dbReference type="Gene3D" id="1.10.530.10">
    <property type="match status" value="1"/>
</dbReference>